<evidence type="ECO:0000313" key="2">
    <source>
        <dbReference type="EMBL" id="RIV27726.1"/>
    </source>
</evidence>
<evidence type="ECO:0000256" key="1">
    <source>
        <dbReference type="SAM" id="Phobius"/>
    </source>
</evidence>
<gene>
    <name evidence="2" type="ORF">DYU11_05340</name>
</gene>
<organism evidence="2 3">
    <name type="scientific">Fibrisoma montanum</name>
    <dbReference type="NCBI Taxonomy" id="2305895"/>
    <lineage>
        <taxon>Bacteria</taxon>
        <taxon>Pseudomonadati</taxon>
        <taxon>Bacteroidota</taxon>
        <taxon>Cytophagia</taxon>
        <taxon>Cytophagales</taxon>
        <taxon>Spirosomataceae</taxon>
        <taxon>Fibrisoma</taxon>
    </lineage>
</organism>
<keyword evidence="1" id="KW-1133">Transmembrane helix</keyword>
<proteinExistence type="predicted"/>
<comment type="caution">
    <text evidence="2">The sequence shown here is derived from an EMBL/GenBank/DDBJ whole genome shotgun (WGS) entry which is preliminary data.</text>
</comment>
<keyword evidence="3" id="KW-1185">Reference proteome</keyword>
<reference evidence="2 3" key="1">
    <citation type="submission" date="2018-08" db="EMBL/GenBank/DDBJ databases">
        <title>Fibrisoma montanum sp. nov., isolated from Danxia mountain soil.</title>
        <authorList>
            <person name="Huang Y."/>
        </authorList>
    </citation>
    <scope>NUCLEOTIDE SEQUENCE [LARGE SCALE GENOMIC DNA]</scope>
    <source>
        <strain evidence="2 3">HYT19</strain>
    </source>
</reference>
<evidence type="ECO:0000313" key="3">
    <source>
        <dbReference type="Proteomes" id="UP000283523"/>
    </source>
</evidence>
<dbReference type="AlphaFoldDB" id="A0A418MK15"/>
<feature type="transmembrane region" description="Helical" evidence="1">
    <location>
        <begin position="131"/>
        <end position="153"/>
    </location>
</feature>
<accession>A0A418MK15</accession>
<dbReference type="Proteomes" id="UP000283523">
    <property type="component" value="Unassembled WGS sequence"/>
</dbReference>
<keyword evidence="1" id="KW-0812">Transmembrane</keyword>
<dbReference type="EMBL" id="QXED01000001">
    <property type="protein sequence ID" value="RIV27726.1"/>
    <property type="molecule type" value="Genomic_DNA"/>
</dbReference>
<keyword evidence="1" id="KW-0472">Membrane</keyword>
<protein>
    <submittedName>
        <fullName evidence="2">Uncharacterized protein</fullName>
    </submittedName>
</protein>
<name>A0A418MK15_9BACT</name>
<sequence length="154" mass="17965">MVPAETAPGHHGLTPTVIRSLEMLHLSDLKRQVERILGWEPARYWQSSDFTQLSNKIFAYTYHYVSARDLQRFWQGPPAAVPHPPLLDTLAQFIDFRDWEDFCTHHTYGIIETGHGTIRPYPRVWEVPTRWVLILWSLSVLASILTAVLLVWFR</sequence>